<gene>
    <name evidence="1" type="ORF">SDC9_161816</name>
</gene>
<comment type="caution">
    <text evidence="1">The sequence shown here is derived from an EMBL/GenBank/DDBJ whole genome shotgun (WGS) entry which is preliminary data.</text>
</comment>
<proteinExistence type="predicted"/>
<protein>
    <submittedName>
        <fullName evidence="1">Uncharacterized protein</fullName>
    </submittedName>
</protein>
<organism evidence="1">
    <name type="scientific">bioreactor metagenome</name>
    <dbReference type="NCBI Taxonomy" id="1076179"/>
    <lineage>
        <taxon>unclassified sequences</taxon>
        <taxon>metagenomes</taxon>
        <taxon>ecological metagenomes</taxon>
    </lineage>
</organism>
<accession>A0A645FMC0</accession>
<dbReference type="AlphaFoldDB" id="A0A645FMC0"/>
<dbReference type="EMBL" id="VSSQ01061124">
    <property type="protein sequence ID" value="MPN14489.1"/>
    <property type="molecule type" value="Genomic_DNA"/>
</dbReference>
<sequence length="212" mass="23923">MGDIFHFGCVHESTLDTDQVTTLREKHISPSDKLISPTHVEDGTGVDLGCNPESHSGREVGFDGTSDNIGGGALGSDYHMDSHGARFLCNTGNRHLDLLTGSHDQVAELIDHYHDIGHIPVSFLRVQPTFDKFLVIFFNRTDMGFHQQLIAVVHLLGEGVQRLSYFGDIGDDRFLFIRQFSQIMLLNSGIDIEFHHLGINQHHLHFRWMFFV</sequence>
<evidence type="ECO:0000313" key="1">
    <source>
        <dbReference type="EMBL" id="MPN14489.1"/>
    </source>
</evidence>
<reference evidence="1" key="1">
    <citation type="submission" date="2019-08" db="EMBL/GenBank/DDBJ databases">
        <authorList>
            <person name="Kucharzyk K."/>
            <person name="Murdoch R.W."/>
            <person name="Higgins S."/>
            <person name="Loffler F."/>
        </authorList>
    </citation>
    <scope>NUCLEOTIDE SEQUENCE</scope>
</reference>
<name>A0A645FMC0_9ZZZZ</name>